<dbReference type="AlphaFoldDB" id="A0A0M9GNH6"/>
<keyword evidence="1" id="KW-0472">Membrane</keyword>
<dbReference type="Pfam" id="PF04964">
    <property type="entry name" value="Flp_Fap"/>
    <property type="match status" value="1"/>
</dbReference>
<evidence type="ECO:0000313" key="2">
    <source>
        <dbReference type="EMBL" id="KPB01626.1"/>
    </source>
</evidence>
<gene>
    <name evidence="2" type="ORF">SU32_07030</name>
</gene>
<evidence type="ECO:0000313" key="3">
    <source>
        <dbReference type="Proteomes" id="UP000038011"/>
    </source>
</evidence>
<reference evidence="2 3" key="1">
    <citation type="submission" date="2015-01" db="EMBL/GenBank/DDBJ databases">
        <title>Ahrensia donghaiensis sp. nov., a novel dimethylsulphoniopropionate-cleavage bacterium isolated from seawater and emended descriptions of the genus Ahrensia and Ahrensia kielensis.</title>
        <authorList>
            <person name="Liu J."/>
        </authorList>
    </citation>
    <scope>NUCLEOTIDE SEQUENCE [LARGE SCALE GENOMIC DNA]</scope>
    <source>
        <strain evidence="2 3">LZD062</strain>
    </source>
</reference>
<accession>A0A0M9GNH6</accession>
<protein>
    <recommendedName>
        <fullName evidence="4">Flp family type IVb pilin</fullName>
    </recommendedName>
</protein>
<dbReference type="RefSeq" id="WP_053998652.1">
    <property type="nucleotide sequence ID" value="NZ_JXMU01000009.1"/>
</dbReference>
<dbReference type="PATRIC" id="fig|1514904.3.peg.3443"/>
<organism evidence="2 3">
    <name type="scientific">Ahrensia marina</name>
    <dbReference type="NCBI Taxonomy" id="1514904"/>
    <lineage>
        <taxon>Bacteria</taxon>
        <taxon>Pseudomonadati</taxon>
        <taxon>Pseudomonadota</taxon>
        <taxon>Alphaproteobacteria</taxon>
        <taxon>Hyphomicrobiales</taxon>
        <taxon>Ahrensiaceae</taxon>
        <taxon>Ahrensia</taxon>
    </lineage>
</organism>
<keyword evidence="3" id="KW-1185">Reference proteome</keyword>
<proteinExistence type="predicted"/>
<dbReference type="EMBL" id="JXMU01000009">
    <property type="protein sequence ID" value="KPB01626.1"/>
    <property type="molecule type" value="Genomic_DNA"/>
</dbReference>
<comment type="caution">
    <text evidence="2">The sequence shown here is derived from an EMBL/GenBank/DDBJ whole genome shotgun (WGS) entry which is preliminary data.</text>
</comment>
<sequence length="69" mass="7299">MQPQNPAFASAKRFLSAQSGSTAVEYGLIIGLIALGLVGLLSQMGDDLNEPFNCSRDVINGQDKAEVCK</sequence>
<evidence type="ECO:0000256" key="1">
    <source>
        <dbReference type="SAM" id="Phobius"/>
    </source>
</evidence>
<keyword evidence="1" id="KW-1133">Transmembrane helix</keyword>
<dbReference type="Proteomes" id="UP000038011">
    <property type="component" value="Unassembled WGS sequence"/>
</dbReference>
<dbReference type="InterPro" id="IPR007047">
    <property type="entry name" value="Flp_Fap"/>
</dbReference>
<keyword evidence="1" id="KW-0812">Transmembrane</keyword>
<name>A0A0M9GNH6_9HYPH</name>
<feature type="transmembrane region" description="Helical" evidence="1">
    <location>
        <begin position="23"/>
        <end position="41"/>
    </location>
</feature>
<evidence type="ECO:0008006" key="4">
    <source>
        <dbReference type="Google" id="ProtNLM"/>
    </source>
</evidence>